<dbReference type="GO" id="GO:0003723">
    <property type="term" value="F:RNA binding"/>
    <property type="evidence" value="ECO:0007669"/>
    <property type="project" value="UniProtKB-UniRule"/>
</dbReference>
<comment type="similarity">
    <text evidence="3 13">Belongs to the snRNP Sm proteins family. SmF/LSm6 subfamily.</text>
</comment>
<dbReference type="GO" id="GO:0005732">
    <property type="term" value="C:sno(s)RNA-containing ribonucleoprotein complex"/>
    <property type="evidence" value="ECO:0007669"/>
    <property type="project" value="TreeGrafter"/>
</dbReference>
<comment type="subcellular location">
    <subcellularLocation>
        <location evidence="2">Cytoplasm</location>
    </subcellularLocation>
    <subcellularLocation>
        <location evidence="1 13">Nucleus</location>
    </subcellularLocation>
</comment>
<dbReference type="GO" id="GO:0008033">
    <property type="term" value="P:tRNA processing"/>
    <property type="evidence" value="ECO:0007669"/>
    <property type="project" value="UniProtKB-KW"/>
</dbReference>
<dbReference type="InterPro" id="IPR001163">
    <property type="entry name" value="Sm_dom_euk/arc"/>
</dbReference>
<organism evidence="15">
    <name type="scientific">Candidozyma auris</name>
    <name type="common">Yeast</name>
    <name type="synonym">Candida auris</name>
    <dbReference type="NCBI Taxonomy" id="498019"/>
    <lineage>
        <taxon>Eukaryota</taxon>
        <taxon>Fungi</taxon>
        <taxon>Dikarya</taxon>
        <taxon>Ascomycota</taxon>
        <taxon>Saccharomycotina</taxon>
        <taxon>Pichiomycetes</taxon>
        <taxon>Metschnikowiaceae</taxon>
        <taxon>Candidozyma</taxon>
    </lineage>
</organism>
<dbReference type="Gene3D" id="2.30.30.100">
    <property type="match status" value="1"/>
</dbReference>
<dbReference type="SUPFAM" id="SSF50182">
    <property type="entry name" value="Sm-like ribonucleoproteins"/>
    <property type="match status" value="1"/>
</dbReference>
<sequence length="96" mass="10474">MTKEHVINSPTTISNLRHGTIFLQQVMSSKTDPSKFLSSIIGSSVVVKLHNGVQYKGNLSSIDGFMNVALDGAKEMIGEKEGKNYNDVFIRGNNGM</sequence>
<dbReference type="SMART" id="SM00651">
    <property type="entry name" value="Sm"/>
    <property type="match status" value="1"/>
</dbReference>
<reference evidence="15" key="1">
    <citation type="submission" date="2021-06" db="EMBL/GenBank/DDBJ databases">
        <title>Candida auris outbreak in lebanese hospital.</title>
        <authorList>
            <person name="Finianos M."/>
        </authorList>
    </citation>
    <scope>NUCLEOTIDE SEQUENCE</scope>
    <source>
        <strain evidence="15">CA7LBN</strain>
    </source>
</reference>
<dbReference type="InterPro" id="IPR010920">
    <property type="entry name" value="LSM_dom_sf"/>
</dbReference>
<dbReference type="GO" id="GO:0005730">
    <property type="term" value="C:nucleolus"/>
    <property type="evidence" value="ECO:0007669"/>
    <property type="project" value="TreeGrafter"/>
</dbReference>
<dbReference type="PROSITE" id="PS52002">
    <property type="entry name" value="SM"/>
    <property type="match status" value="1"/>
</dbReference>
<evidence type="ECO:0000256" key="7">
    <source>
        <dbReference type="ARBA" id="ARBA00022694"/>
    </source>
</evidence>
<evidence type="ECO:0000256" key="1">
    <source>
        <dbReference type="ARBA" id="ARBA00004123"/>
    </source>
</evidence>
<name>A0A8F2W2A4_CANAR</name>
<dbReference type="Pfam" id="PF01423">
    <property type="entry name" value="LSM"/>
    <property type="match status" value="1"/>
</dbReference>
<keyword evidence="8 13" id="KW-0747">Spliceosome</keyword>
<dbReference type="GO" id="GO:0005681">
    <property type="term" value="C:spliceosomal complex"/>
    <property type="evidence" value="ECO:0007669"/>
    <property type="project" value="UniProtKB-KW"/>
</dbReference>
<protein>
    <recommendedName>
        <fullName evidence="14">Sm domain-containing protein</fullName>
    </recommendedName>
</protein>
<evidence type="ECO:0000256" key="13">
    <source>
        <dbReference type="PIRNR" id="PIRNR006609"/>
    </source>
</evidence>
<dbReference type="GO" id="GO:0000932">
    <property type="term" value="C:P-body"/>
    <property type="evidence" value="ECO:0007669"/>
    <property type="project" value="TreeGrafter"/>
</dbReference>
<evidence type="ECO:0000256" key="6">
    <source>
        <dbReference type="ARBA" id="ARBA00022664"/>
    </source>
</evidence>
<feature type="domain" description="Sm" evidence="14">
    <location>
        <begin position="32"/>
        <end position="96"/>
    </location>
</feature>
<dbReference type="GO" id="GO:0000398">
    <property type="term" value="P:mRNA splicing, via spliceosome"/>
    <property type="evidence" value="ECO:0007669"/>
    <property type="project" value="InterPro"/>
</dbReference>
<keyword evidence="7" id="KW-0819">tRNA processing</keyword>
<keyword evidence="10 13" id="KW-0508">mRNA splicing</keyword>
<evidence type="ECO:0000256" key="8">
    <source>
        <dbReference type="ARBA" id="ARBA00022728"/>
    </source>
</evidence>
<dbReference type="GO" id="GO:0046540">
    <property type="term" value="C:U4/U6 x U5 tri-snRNP complex"/>
    <property type="evidence" value="ECO:0007669"/>
    <property type="project" value="TreeGrafter"/>
</dbReference>
<keyword evidence="4" id="KW-0963">Cytoplasm</keyword>
<dbReference type="PANTHER" id="PTHR11021:SF1">
    <property type="entry name" value="U6 SNRNA-ASSOCIATED SM-LIKE PROTEIN LSM6"/>
    <property type="match status" value="1"/>
</dbReference>
<evidence type="ECO:0000313" key="15">
    <source>
        <dbReference type="EMBL" id="QWW22501.1"/>
    </source>
</evidence>
<keyword evidence="12 13" id="KW-0687">Ribonucleoprotein</keyword>
<dbReference type="Proteomes" id="UP000825438">
    <property type="component" value="Chromosome I"/>
</dbReference>
<keyword evidence="6 13" id="KW-0507">mRNA processing</keyword>
<dbReference type="AlphaFoldDB" id="A0A8F2W2A4"/>
<evidence type="ECO:0000256" key="12">
    <source>
        <dbReference type="ARBA" id="ARBA00023274"/>
    </source>
</evidence>
<keyword evidence="11 13" id="KW-0539">Nucleus</keyword>
<dbReference type="GO" id="GO:0005688">
    <property type="term" value="C:U6 snRNP"/>
    <property type="evidence" value="ECO:0007669"/>
    <property type="project" value="TreeGrafter"/>
</dbReference>
<accession>A0A8F2W2A4</accession>
<dbReference type="InterPro" id="IPR016487">
    <property type="entry name" value="Lsm6/sSmF"/>
</dbReference>
<dbReference type="GO" id="GO:0030490">
    <property type="term" value="P:maturation of SSU-rRNA"/>
    <property type="evidence" value="ECO:0007669"/>
    <property type="project" value="TreeGrafter"/>
</dbReference>
<evidence type="ECO:0000256" key="3">
    <source>
        <dbReference type="ARBA" id="ARBA00007927"/>
    </source>
</evidence>
<evidence type="ECO:0000256" key="4">
    <source>
        <dbReference type="ARBA" id="ARBA00022490"/>
    </source>
</evidence>
<keyword evidence="5" id="KW-0698">rRNA processing</keyword>
<dbReference type="InterPro" id="IPR047575">
    <property type="entry name" value="Sm"/>
</dbReference>
<evidence type="ECO:0000256" key="10">
    <source>
        <dbReference type="ARBA" id="ARBA00023187"/>
    </source>
</evidence>
<dbReference type="CDD" id="cd01726">
    <property type="entry name" value="LSm6"/>
    <property type="match status" value="1"/>
</dbReference>
<evidence type="ECO:0000256" key="2">
    <source>
        <dbReference type="ARBA" id="ARBA00004496"/>
    </source>
</evidence>
<evidence type="ECO:0000256" key="11">
    <source>
        <dbReference type="ARBA" id="ARBA00023242"/>
    </source>
</evidence>
<keyword evidence="9 13" id="KW-0694">RNA-binding</keyword>
<dbReference type="EMBL" id="CP076749">
    <property type="protein sequence ID" value="QWW22501.1"/>
    <property type="molecule type" value="Genomic_DNA"/>
</dbReference>
<gene>
    <name evidence="15" type="ORF">CA7LBN_001247</name>
</gene>
<evidence type="ECO:0000256" key="9">
    <source>
        <dbReference type="ARBA" id="ARBA00022884"/>
    </source>
</evidence>
<evidence type="ECO:0000256" key="5">
    <source>
        <dbReference type="ARBA" id="ARBA00022552"/>
    </source>
</evidence>
<dbReference type="PANTHER" id="PTHR11021">
    <property type="entry name" value="SMALL NUCLEAR RIBONUCLEOPROTEIN F SNRNP-F"/>
    <property type="match status" value="1"/>
</dbReference>
<proteinExistence type="inferred from homology"/>
<evidence type="ECO:0000259" key="14">
    <source>
        <dbReference type="PROSITE" id="PS52002"/>
    </source>
</evidence>